<dbReference type="InterPro" id="IPR043128">
    <property type="entry name" value="Rev_trsase/Diguanyl_cyclase"/>
</dbReference>
<dbReference type="SUPFAM" id="SSF141868">
    <property type="entry name" value="EAL domain-like"/>
    <property type="match status" value="1"/>
</dbReference>
<dbReference type="SUPFAM" id="SSF55785">
    <property type="entry name" value="PYP-like sensor domain (PAS domain)"/>
    <property type="match status" value="2"/>
</dbReference>
<dbReference type="Pfam" id="PF00563">
    <property type="entry name" value="EAL"/>
    <property type="match status" value="1"/>
</dbReference>
<feature type="transmembrane region" description="Helical" evidence="1">
    <location>
        <begin position="49"/>
        <end position="70"/>
    </location>
</feature>
<evidence type="ECO:0000256" key="1">
    <source>
        <dbReference type="SAM" id="Phobius"/>
    </source>
</evidence>
<dbReference type="NCBIfam" id="TIGR00229">
    <property type="entry name" value="sensory_box"/>
    <property type="match status" value="1"/>
</dbReference>
<feature type="transmembrane region" description="Helical" evidence="1">
    <location>
        <begin position="12"/>
        <end position="29"/>
    </location>
</feature>
<protein>
    <recommendedName>
        <fullName evidence="6">Diguanylate cyclase</fullName>
    </recommendedName>
</protein>
<gene>
    <name evidence="4" type="ORF">WH50_06140</name>
</gene>
<dbReference type="PROSITE" id="PS50887">
    <property type="entry name" value="GGDEF"/>
    <property type="match status" value="1"/>
</dbReference>
<organism evidence="4 5">
    <name type="scientific">Pokkaliibacter plantistimulans</name>
    <dbReference type="NCBI Taxonomy" id="1635171"/>
    <lineage>
        <taxon>Bacteria</taxon>
        <taxon>Pseudomonadati</taxon>
        <taxon>Pseudomonadota</taxon>
        <taxon>Gammaproteobacteria</taxon>
        <taxon>Oceanospirillales</taxon>
        <taxon>Balneatrichaceae</taxon>
        <taxon>Pokkaliibacter</taxon>
    </lineage>
</organism>
<keyword evidence="1" id="KW-0472">Membrane</keyword>
<dbReference type="CDD" id="cd01949">
    <property type="entry name" value="GGDEF"/>
    <property type="match status" value="1"/>
</dbReference>
<keyword evidence="1" id="KW-1133">Transmembrane helix</keyword>
<evidence type="ECO:0000313" key="5">
    <source>
        <dbReference type="Proteomes" id="UP000248090"/>
    </source>
</evidence>
<evidence type="ECO:0000313" key="4">
    <source>
        <dbReference type="EMBL" id="PXF32102.1"/>
    </source>
</evidence>
<dbReference type="SMART" id="SM00052">
    <property type="entry name" value="EAL"/>
    <property type="match status" value="1"/>
</dbReference>
<feature type="domain" description="EAL" evidence="2">
    <location>
        <begin position="499"/>
        <end position="752"/>
    </location>
</feature>
<proteinExistence type="predicted"/>
<keyword evidence="5" id="KW-1185">Reference proteome</keyword>
<dbReference type="NCBIfam" id="TIGR00254">
    <property type="entry name" value="GGDEF"/>
    <property type="match status" value="1"/>
</dbReference>
<dbReference type="PANTHER" id="PTHR44757:SF2">
    <property type="entry name" value="BIOFILM ARCHITECTURE MAINTENANCE PROTEIN MBAA"/>
    <property type="match status" value="1"/>
</dbReference>
<dbReference type="SMART" id="SM00267">
    <property type="entry name" value="GGDEF"/>
    <property type="match status" value="1"/>
</dbReference>
<keyword evidence="1" id="KW-0812">Transmembrane</keyword>
<dbReference type="InterPro" id="IPR029787">
    <property type="entry name" value="Nucleotide_cyclase"/>
</dbReference>
<dbReference type="RefSeq" id="WP_110186542.1">
    <property type="nucleotide sequence ID" value="NZ_CP177354.1"/>
</dbReference>
<dbReference type="Pfam" id="PF08448">
    <property type="entry name" value="PAS_4"/>
    <property type="match status" value="1"/>
</dbReference>
<dbReference type="Gene3D" id="3.20.20.450">
    <property type="entry name" value="EAL domain"/>
    <property type="match status" value="1"/>
</dbReference>
<dbReference type="Gene3D" id="3.30.70.270">
    <property type="match status" value="1"/>
</dbReference>
<dbReference type="InterPro" id="IPR000014">
    <property type="entry name" value="PAS"/>
</dbReference>
<dbReference type="PANTHER" id="PTHR44757">
    <property type="entry name" value="DIGUANYLATE CYCLASE DGCP"/>
    <property type="match status" value="1"/>
</dbReference>
<dbReference type="InterPro" id="IPR035919">
    <property type="entry name" value="EAL_sf"/>
</dbReference>
<dbReference type="CDD" id="cd01948">
    <property type="entry name" value="EAL"/>
    <property type="match status" value="1"/>
</dbReference>
<dbReference type="SMART" id="SM00091">
    <property type="entry name" value="PAS"/>
    <property type="match status" value="2"/>
</dbReference>
<dbReference type="Gene3D" id="3.30.450.20">
    <property type="entry name" value="PAS domain"/>
    <property type="match status" value="2"/>
</dbReference>
<sequence length="762" mass="85738">MPKASPPYRSALTIAISYALLSTLWILFSDTLVQQWSTDSDAAMTLQRYKGLLFVLISALYLFYVSLRFLRDLDHSRKRLGSYAVKLDNLLQRLPEGLFEVSSEGKVLLHNRHLSTLLALGEEDLHGHSIWPLLPECDATDYLRDKVSHLLSGAPTLPRPVLLPMPDQRILELTWGPLQDASQQLRGWFGVIVDISARVRQQDQLTLHASVFDNASEGHLICTDEGRILAANSACQTLLEADEPLLGQAVSPLIAASWPSFSALLREVGGVGEWQGECELEPLNHQRLPVNLRLRQIELSQISGYCYLLTFSDLRTLKQSEQRISRLTQYDPLTGLPNRQQLEQFMATYLQAETGTSCTLCYLDIDRYRQLRDNLGPQAGNQLVRIMARRLSNALSDDDLLFRYGDDDFIVLLRFVGDREEQVIKRAEALRLCSLHPISLQGMDVHLSLSQGLSRFPQDGDSLDSLLQKAMLAQSQVRAEGGNGYYLYNLSRSHEAMTPIRLENDLRQSIGTDELYPVFQPQVDLCTGAVTGMELLARWCHPQDGPVPPLRFIPLAEESELIDQLSIHLLRKAIAYWPAWQAISPAPMTLSFNLAPALLLRDAFLHFLNEEQENGRISPQWLRFEITENRFIDDSAVLARLYHLNRQGYAIIMDDFGTGYSSLGRLKDLPLQALKIDRTFVHDALQSTNDQAIIISTLSLATHLGLDVIAEGVETTEQAEWLRQQGCPKAQGYLYSAPLPADQLGGYLQQQLRLNTSCAQPE</sequence>
<dbReference type="EMBL" id="LAPT01000024">
    <property type="protein sequence ID" value="PXF32102.1"/>
    <property type="molecule type" value="Genomic_DNA"/>
</dbReference>
<dbReference type="PROSITE" id="PS50883">
    <property type="entry name" value="EAL"/>
    <property type="match status" value="1"/>
</dbReference>
<evidence type="ECO:0008006" key="6">
    <source>
        <dbReference type="Google" id="ProtNLM"/>
    </source>
</evidence>
<dbReference type="InterPro" id="IPR035965">
    <property type="entry name" value="PAS-like_dom_sf"/>
</dbReference>
<dbReference type="InterPro" id="IPR000160">
    <property type="entry name" value="GGDEF_dom"/>
</dbReference>
<feature type="domain" description="GGDEF" evidence="3">
    <location>
        <begin position="356"/>
        <end position="490"/>
    </location>
</feature>
<dbReference type="Pfam" id="PF13188">
    <property type="entry name" value="PAS_8"/>
    <property type="match status" value="1"/>
</dbReference>
<dbReference type="SUPFAM" id="SSF55073">
    <property type="entry name" value="Nucleotide cyclase"/>
    <property type="match status" value="1"/>
</dbReference>
<dbReference type="InterPro" id="IPR052155">
    <property type="entry name" value="Biofilm_reg_signaling"/>
</dbReference>
<dbReference type="Pfam" id="PF00990">
    <property type="entry name" value="GGDEF"/>
    <property type="match status" value="1"/>
</dbReference>
<reference evidence="4 5" key="1">
    <citation type="submission" date="2015-03" db="EMBL/GenBank/DDBJ databases">
        <authorList>
            <person name="Krishnan R."/>
            <person name="Midha S."/>
            <person name="Patil P.B."/>
            <person name="Rameshkumar N."/>
        </authorList>
    </citation>
    <scope>NUCLEOTIDE SEQUENCE [LARGE SCALE GENOMIC DNA]</scope>
    <source>
        <strain evidence="4 5">L1E11</strain>
    </source>
</reference>
<dbReference type="CDD" id="cd00130">
    <property type="entry name" value="PAS"/>
    <property type="match status" value="1"/>
</dbReference>
<name>A0ABX5M0T8_9GAMM</name>
<dbReference type="InterPro" id="IPR013656">
    <property type="entry name" value="PAS_4"/>
</dbReference>
<evidence type="ECO:0000259" key="3">
    <source>
        <dbReference type="PROSITE" id="PS50887"/>
    </source>
</evidence>
<evidence type="ECO:0000259" key="2">
    <source>
        <dbReference type="PROSITE" id="PS50883"/>
    </source>
</evidence>
<dbReference type="Proteomes" id="UP000248090">
    <property type="component" value="Unassembled WGS sequence"/>
</dbReference>
<comment type="caution">
    <text evidence="4">The sequence shown here is derived from an EMBL/GenBank/DDBJ whole genome shotgun (WGS) entry which is preliminary data.</text>
</comment>
<dbReference type="InterPro" id="IPR001633">
    <property type="entry name" value="EAL_dom"/>
</dbReference>
<accession>A0ABX5M0T8</accession>